<name>A0AAV5R0M1_PICKL</name>
<proteinExistence type="predicted"/>
<feature type="compositionally biased region" description="Polar residues" evidence="1">
    <location>
        <begin position="20"/>
        <end position="29"/>
    </location>
</feature>
<feature type="compositionally biased region" description="Polar residues" evidence="1">
    <location>
        <begin position="375"/>
        <end position="384"/>
    </location>
</feature>
<dbReference type="EMBL" id="BTGB01000001">
    <property type="protein sequence ID" value="GMM44592.1"/>
    <property type="molecule type" value="Genomic_DNA"/>
</dbReference>
<sequence length="533" mass="62118">MTDATPVFSSKRSGLLKVPTQLNPGNVDQISDDLNGYNSEVDSNLEEGSIDVYSDDDNDNNNGNNNKLSQEELTSQISHISGLSIDRKSMIEKCITHYDNMDDHITRLPQFNKRDDFLKCLSQFTTDYETLKKLSMFKSKLNATSPSISYEIIVENQRGATVFGSKYYSKESVLYPLDPPKYQTLKGENLSDLSMYPEPSYNWKWSWNQWHVMMINDVDEEGWIYSKLRFGSYHWTGVGKFGNFARRRIWIRMAEQIDDALLDISSDEEGRDETDDENVVQFSGEAQKPHSSHDIPMDNNDGIEEAVHVLSNFGDKDHNSNHLIRKLNNKVQNELNAIHKIRLSYNHVHRHTRKNKHTKRRTDNKESSIEPYRGNNHNVTSSDNPKIHYSDNDVGSDSSSVHDLHVMHSMVHKEVPWGEEDLAYVKKTLNDINDCLIDRMKIEKLILFLLSLKKSTLEYLIFDYENSDNKYNSYLIRLLFSIHFHDSRRVFIKHLEHEMDKKIEFLGDHSLLRKIFLNYKEIVDNSRYNSEKD</sequence>
<feature type="region of interest" description="Disordered" evidence="1">
    <location>
        <begin position="16"/>
        <end position="41"/>
    </location>
</feature>
<feature type="compositionally biased region" description="Basic residues" evidence="1">
    <location>
        <begin position="348"/>
        <end position="360"/>
    </location>
</feature>
<feature type="region of interest" description="Disordered" evidence="1">
    <location>
        <begin position="348"/>
        <end position="390"/>
    </location>
</feature>
<gene>
    <name evidence="2" type="ORF">DAPK24_011670</name>
</gene>
<keyword evidence="3" id="KW-1185">Reference proteome</keyword>
<accession>A0AAV5R0M1</accession>
<comment type="caution">
    <text evidence="2">The sequence shown here is derived from an EMBL/GenBank/DDBJ whole genome shotgun (WGS) entry which is preliminary data.</text>
</comment>
<reference evidence="2 3" key="1">
    <citation type="journal article" date="2023" name="Elife">
        <title>Identification of key yeast species and microbe-microbe interactions impacting larval growth of Drosophila in the wild.</title>
        <authorList>
            <person name="Mure A."/>
            <person name="Sugiura Y."/>
            <person name="Maeda R."/>
            <person name="Honda K."/>
            <person name="Sakurai N."/>
            <person name="Takahashi Y."/>
            <person name="Watada M."/>
            <person name="Katoh T."/>
            <person name="Gotoh A."/>
            <person name="Gotoh Y."/>
            <person name="Taniguchi I."/>
            <person name="Nakamura K."/>
            <person name="Hayashi T."/>
            <person name="Katayama T."/>
            <person name="Uemura T."/>
            <person name="Hattori Y."/>
        </authorList>
    </citation>
    <scope>NUCLEOTIDE SEQUENCE [LARGE SCALE GENOMIC DNA]</scope>
    <source>
        <strain evidence="2 3">PK-24</strain>
    </source>
</reference>
<feature type="compositionally biased region" description="Acidic residues" evidence="1">
    <location>
        <begin position="49"/>
        <end position="59"/>
    </location>
</feature>
<protein>
    <recommendedName>
        <fullName evidence="4">Peroxin/Ferlin domain-containing protein</fullName>
    </recommendedName>
</protein>
<dbReference type="Proteomes" id="UP001378960">
    <property type="component" value="Unassembled WGS sequence"/>
</dbReference>
<organism evidence="2 3">
    <name type="scientific">Pichia kluyveri</name>
    <name type="common">Yeast</name>
    <dbReference type="NCBI Taxonomy" id="36015"/>
    <lineage>
        <taxon>Eukaryota</taxon>
        <taxon>Fungi</taxon>
        <taxon>Dikarya</taxon>
        <taxon>Ascomycota</taxon>
        <taxon>Saccharomycotina</taxon>
        <taxon>Pichiomycetes</taxon>
        <taxon>Pichiales</taxon>
        <taxon>Pichiaceae</taxon>
        <taxon>Pichia</taxon>
    </lineage>
</organism>
<evidence type="ECO:0000256" key="1">
    <source>
        <dbReference type="SAM" id="MobiDB-lite"/>
    </source>
</evidence>
<evidence type="ECO:0000313" key="2">
    <source>
        <dbReference type="EMBL" id="GMM44592.1"/>
    </source>
</evidence>
<evidence type="ECO:0000313" key="3">
    <source>
        <dbReference type="Proteomes" id="UP001378960"/>
    </source>
</evidence>
<feature type="region of interest" description="Disordered" evidence="1">
    <location>
        <begin position="49"/>
        <end position="68"/>
    </location>
</feature>
<dbReference type="AlphaFoldDB" id="A0AAV5R0M1"/>
<evidence type="ECO:0008006" key="4">
    <source>
        <dbReference type="Google" id="ProtNLM"/>
    </source>
</evidence>